<protein>
    <submittedName>
        <fullName evidence="2">Uncharacterized protein</fullName>
    </submittedName>
</protein>
<evidence type="ECO:0000256" key="1">
    <source>
        <dbReference type="SAM" id="SignalP"/>
    </source>
</evidence>
<proteinExistence type="predicted"/>
<keyword evidence="3" id="KW-1185">Reference proteome</keyword>
<comment type="caution">
    <text evidence="2">The sequence shown here is derived from an EMBL/GenBank/DDBJ whole genome shotgun (WGS) entry which is preliminary data.</text>
</comment>
<gene>
    <name evidence="2" type="ORF">Pla108_34890</name>
</gene>
<feature type="signal peptide" evidence="1">
    <location>
        <begin position="1"/>
        <end position="22"/>
    </location>
</feature>
<keyword evidence="1" id="KW-0732">Signal</keyword>
<dbReference type="Proteomes" id="UP000317421">
    <property type="component" value="Unassembled WGS sequence"/>
</dbReference>
<dbReference type="OrthoDB" id="252570at2"/>
<evidence type="ECO:0000313" key="3">
    <source>
        <dbReference type="Proteomes" id="UP000317421"/>
    </source>
</evidence>
<feature type="chain" id="PRO_5023127559" evidence="1">
    <location>
        <begin position="23"/>
        <end position="264"/>
    </location>
</feature>
<name>A0A5C6AAI6_9BACT</name>
<dbReference type="AlphaFoldDB" id="A0A5C6AAI6"/>
<sequence length="264" mass="28527" precursor="true">MKRTLLSLTVMASLQAAGAARAIELPQIDSFDTRTPEVSFDVPATLTCRDVTSDAFRATHPDQRLVAVEAPVSLLLFHGLANKVDDIVVEIDGGDAGLTVYDYAPRTELTSELSKPTEFKETTAAEKSIGATIGAKLAPEVALTPTLSAGSSKAQSQTVTRSELPPKQAVIVSGTTGGRSGVYYKLRRSSQSTLEGERTFTVTFAAPLDWQGGAIEVRCLARGEKRWLFVDQRRVWNQTAQPVELRLVSHTVAKPEMEEPPASE</sequence>
<evidence type="ECO:0000313" key="2">
    <source>
        <dbReference type="EMBL" id="TWT95343.1"/>
    </source>
</evidence>
<accession>A0A5C6AAI6</accession>
<reference evidence="2 3" key="1">
    <citation type="submission" date="2019-02" db="EMBL/GenBank/DDBJ databases">
        <title>Deep-cultivation of Planctomycetes and their phenomic and genomic characterization uncovers novel biology.</title>
        <authorList>
            <person name="Wiegand S."/>
            <person name="Jogler M."/>
            <person name="Boedeker C."/>
            <person name="Pinto D."/>
            <person name="Vollmers J."/>
            <person name="Rivas-Marin E."/>
            <person name="Kohn T."/>
            <person name="Peeters S.H."/>
            <person name="Heuer A."/>
            <person name="Rast P."/>
            <person name="Oberbeckmann S."/>
            <person name="Bunk B."/>
            <person name="Jeske O."/>
            <person name="Meyerdierks A."/>
            <person name="Storesund J.E."/>
            <person name="Kallscheuer N."/>
            <person name="Luecker S."/>
            <person name="Lage O.M."/>
            <person name="Pohl T."/>
            <person name="Merkel B.J."/>
            <person name="Hornburger P."/>
            <person name="Mueller R.-W."/>
            <person name="Bruemmer F."/>
            <person name="Labrenz M."/>
            <person name="Spormann A.M."/>
            <person name="Op Den Camp H."/>
            <person name="Overmann J."/>
            <person name="Amann R."/>
            <person name="Jetten M.S.M."/>
            <person name="Mascher T."/>
            <person name="Medema M.H."/>
            <person name="Devos D.P."/>
            <person name="Kaster A.-K."/>
            <person name="Ovreas L."/>
            <person name="Rohde M."/>
            <person name="Galperin M.Y."/>
            <person name="Jogler C."/>
        </authorList>
    </citation>
    <scope>NUCLEOTIDE SEQUENCE [LARGE SCALE GENOMIC DNA]</scope>
    <source>
        <strain evidence="2 3">Pla108</strain>
    </source>
</reference>
<dbReference type="RefSeq" id="WP_146446184.1">
    <property type="nucleotide sequence ID" value="NZ_SJPR01000005.1"/>
</dbReference>
<dbReference type="EMBL" id="SJPR01000005">
    <property type="protein sequence ID" value="TWT95343.1"/>
    <property type="molecule type" value="Genomic_DNA"/>
</dbReference>
<organism evidence="2 3">
    <name type="scientific">Botrimarina colliarenosi</name>
    <dbReference type="NCBI Taxonomy" id="2528001"/>
    <lineage>
        <taxon>Bacteria</taxon>
        <taxon>Pseudomonadati</taxon>
        <taxon>Planctomycetota</taxon>
        <taxon>Planctomycetia</taxon>
        <taxon>Pirellulales</taxon>
        <taxon>Lacipirellulaceae</taxon>
        <taxon>Botrimarina</taxon>
    </lineage>
</organism>